<organism evidence="7 8">
    <name type="scientific">Chitinophaga caseinilytica</name>
    <dbReference type="NCBI Taxonomy" id="2267521"/>
    <lineage>
        <taxon>Bacteria</taxon>
        <taxon>Pseudomonadati</taxon>
        <taxon>Bacteroidota</taxon>
        <taxon>Chitinophagia</taxon>
        <taxon>Chitinophagales</taxon>
        <taxon>Chitinophagaceae</taxon>
        <taxon>Chitinophaga</taxon>
    </lineage>
</organism>
<dbReference type="InterPro" id="IPR036388">
    <property type="entry name" value="WH-like_DNA-bd_sf"/>
</dbReference>
<dbReference type="InterPro" id="IPR013249">
    <property type="entry name" value="RNA_pol_sigma70_r4_t2"/>
</dbReference>
<dbReference type="SUPFAM" id="SSF88946">
    <property type="entry name" value="Sigma2 domain of RNA polymerase sigma factors"/>
    <property type="match status" value="1"/>
</dbReference>
<keyword evidence="8" id="KW-1185">Reference proteome</keyword>
<dbReference type="InterPro" id="IPR014327">
    <property type="entry name" value="RNA_pol_sigma70_bacteroid"/>
</dbReference>
<dbReference type="RefSeq" id="WP_341840802.1">
    <property type="nucleotide sequence ID" value="NZ_CP149792.1"/>
</dbReference>
<evidence type="ECO:0000313" key="7">
    <source>
        <dbReference type="EMBL" id="WZN46061.1"/>
    </source>
</evidence>
<keyword evidence="3" id="KW-0731">Sigma factor</keyword>
<evidence type="ECO:0000259" key="5">
    <source>
        <dbReference type="Pfam" id="PF04542"/>
    </source>
</evidence>
<evidence type="ECO:0000256" key="3">
    <source>
        <dbReference type="ARBA" id="ARBA00023082"/>
    </source>
</evidence>
<gene>
    <name evidence="7" type="ORF">WJU22_24500</name>
</gene>
<dbReference type="Pfam" id="PF04542">
    <property type="entry name" value="Sigma70_r2"/>
    <property type="match status" value="1"/>
</dbReference>
<evidence type="ECO:0000259" key="6">
    <source>
        <dbReference type="Pfam" id="PF08281"/>
    </source>
</evidence>
<dbReference type="SUPFAM" id="SSF88659">
    <property type="entry name" value="Sigma3 and sigma4 domains of RNA polymerase sigma factors"/>
    <property type="match status" value="1"/>
</dbReference>
<dbReference type="InterPro" id="IPR014284">
    <property type="entry name" value="RNA_pol_sigma-70_dom"/>
</dbReference>
<evidence type="ECO:0000256" key="1">
    <source>
        <dbReference type="ARBA" id="ARBA00010641"/>
    </source>
</evidence>
<keyword evidence="2" id="KW-0805">Transcription regulation</keyword>
<reference evidence="7 8" key="1">
    <citation type="submission" date="2024-03" db="EMBL/GenBank/DDBJ databases">
        <title>Chitinophaga caseinilytica sp. nov., a casein hydrolysing bacterium isolated from forest soil.</title>
        <authorList>
            <person name="Lee D.S."/>
            <person name="Han D.M."/>
            <person name="Baek J.H."/>
            <person name="Choi D.G."/>
            <person name="Jeon J.H."/>
            <person name="Jeon C.O."/>
        </authorList>
    </citation>
    <scope>NUCLEOTIDE SEQUENCE [LARGE SCALE GENOMIC DNA]</scope>
    <source>
        <strain evidence="7 8">KACC 19118</strain>
    </source>
</reference>
<evidence type="ECO:0000256" key="2">
    <source>
        <dbReference type="ARBA" id="ARBA00023015"/>
    </source>
</evidence>
<dbReference type="NCBIfam" id="TIGR02985">
    <property type="entry name" value="Sig70_bacteroi1"/>
    <property type="match status" value="1"/>
</dbReference>
<dbReference type="Pfam" id="PF08281">
    <property type="entry name" value="Sigma70_r4_2"/>
    <property type="match status" value="1"/>
</dbReference>
<dbReference type="EMBL" id="CP150096">
    <property type="protein sequence ID" value="WZN46061.1"/>
    <property type="molecule type" value="Genomic_DNA"/>
</dbReference>
<accession>A0ABZ2Z5W6</accession>
<dbReference type="Gene3D" id="1.10.10.10">
    <property type="entry name" value="Winged helix-like DNA-binding domain superfamily/Winged helix DNA-binding domain"/>
    <property type="match status" value="1"/>
</dbReference>
<dbReference type="InterPro" id="IPR039425">
    <property type="entry name" value="RNA_pol_sigma-70-like"/>
</dbReference>
<comment type="similarity">
    <text evidence="1">Belongs to the sigma-70 factor family. ECF subfamily.</text>
</comment>
<dbReference type="InterPro" id="IPR013324">
    <property type="entry name" value="RNA_pol_sigma_r3/r4-like"/>
</dbReference>
<dbReference type="PANTHER" id="PTHR43133:SF46">
    <property type="entry name" value="RNA POLYMERASE SIGMA-70 FACTOR ECF SUBFAMILY"/>
    <property type="match status" value="1"/>
</dbReference>
<name>A0ABZ2Z5W6_9BACT</name>
<evidence type="ECO:0000313" key="8">
    <source>
        <dbReference type="Proteomes" id="UP001449657"/>
    </source>
</evidence>
<feature type="domain" description="RNA polymerase sigma factor 70 region 4 type 2" evidence="6">
    <location>
        <begin position="126"/>
        <end position="172"/>
    </location>
</feature>
<sequence>MQANKLYDEQLILRKIAGGDEPAFRELFDEYRGRLFAFVSKFIRSEQVAEELVLDVFMKIWLGRELLVQVRNFDAFLFRVAHNKSIDFLRAAAKDSALRELLWDDIQAAAGERPDMQLQQREFEGKLRRAVELLPPQARKVYQLSRESDMSHDQIATQLQISRSTVNNHIVAAQRFIRSYLSREMDLALLILFLGRV</sequence>
<dbReference type="InterPro" id="IPR007627">
    <property type="entry name" value="RNA_pol_sigma70_r2"/>
</dbReference>
<dbReference type="InterPro" id="IPR013325">
    <property type="entry name" value="RNA_pol_sigma_r2"/>
</dbReference>
<dbReference type="Gene3D" id="1.10.1740.10">
    <property type="match status" value="1"/>
</dbReference>
<evidence type="ECO:0000256" key="4">
    <source>
        <dbReference type="ARBA" id="ARBA00023163"/>
    </source>
</evidence>
<feature type="domain" description="RNA polymerase sigma-70 region 2" evidence="5">
    <location>
        <begin position="27"/>
        <end position="93"/>
    </location>
</feature>
<dbReference type="NCBIfam" id="TIGR02937">
    <property type="entry name" value="sigma70-ECF"/>
    <property type="match status" value="1"/>
</dbReference>
<keyword evidence="4" id="KW-0804">Transcription</keyword>
<dbReference type="PANTHER" id="PTHR43133">
    <property type="entry name" value="RNA POLYMERASE ECF-TYPE SIGMA FACTO"/>
    <property type="match status" value="1"/>
</dbReference>
<protein>
    <submittedName>
        <fullName evidence="7">RNA polymerase sigma-70 factor</fullName>
    </submittedName>
</protein>
<proteinExistence type="inferred from homology"/>
<dbReference type="Proteomes" id="UP001449657">
    <property type="component" value="Chromosome"/>
</dbReference>